<sequence length="115" mass="13252">MTERKTNPCFKQCPSRRFIELIGDKWALLVMHALANGPRRNGQLMQEIEGISQKMLTQTIRRLEANGLVARHDFQTIPPKVEYTMTELGCSFRTVLSSLDDWLDEHVPELLMLPV</sequence>
<dbReference type="OrthoDB" id="9807069at2"/>
<keyword evidence="2" id="KW-0238">DNA-binding</keyword>
<organism evidence="5 6">
    <name type="scientific">Zoogloea oleivorans</name>
    <dbReference type="NCBI Taxonomy" id="1552750"/>
    <lineage>
        <taxon>Bacteria</taxon>
        <taxon>Pseudomonadati</taxon>
        <taxon>Pseudomonadota</taxon>
        <taxon>Betaproteobacteria</taxon>
        <taxon>Rhodocyclales</taxon>
        <taxon>Zoogloeaceae</taxon>
        <taxon>Zoogloea</taxon>
    </lineage>
</organism>
<reference evidence="5 6" key="1">
    <citation type="submission" date="2019-01" db="EMBL/GenBank/DDBJ databases">
        <title>Zoogloea oleivorans genome sequencing and assembly.</title>
        <authorList>
            <person name="Tancsics A."/>
            <person name="Farkas M."/>
            <person name="Kriszt B."/>
            <person name="Maroti G."/>
            <person name="Horvath B."/>
        </authorList>
    </citation>
    <scope>NUCLEOTIDE SEQUENCE [LARGE SCALE GENOMIC DNA]</scope>
    <source>
        <strain evidence="5 6">Buc</strain>
    </source>
</reference>
<dbReference type="PANTHER" id="PTHR33204:SF18">
    <property type="entry name" value="TRANSCRIPTIONAL REGULATORY PROTEIN"/>
    <property type="match status" value="1"/>
</dbReference>
<evidence type="ECO:0000256" key="2">
    <source>
        <dbReference type="ARBA" id="ARBA00023125"/>
    </source>
</evidence>
<keyword evidence="6" id="KW-1185">Reference proteome</keyword>
<dbReference type="PANTHER" id="PTHR33204">
    <property type="entry name" value="TRANSCRIPTIONAL REGULATOR, MARR FAMILY"/>
    <property type="match status" value="1"/>
</dbReference>
<dbReference type="Proteomes" id="UP000389128">
    <property type="component" value="Unassembled WGS sequence"/>
</dbReference>
<evidence type="ECO:0000313" key="5">
    <source>
        <dbReference type="EMBL" id="TYC50780.1"/>
    </source>
</evidence>
<evidence type="ECO:0000256" key="1">
    <source>
        <dbReference type="ARBA" id="ARBA00023015"/>
    </source>
</evidence>
<dbReference type="InterPro" id="IPR036388">
    <property type="entry name" value="WH-like_DNA-bd_sf"/>
</dbReference>
<dbReference type="InterPro" id="IPR002577">
    <property type="entry name" value="HTH_HxlR"/>
</dbReference>
<dbReference type="GO" id="GO:0003677">
    <property type="term" value="F:DNA binding"/>
    <property type="evidence" value="ECO:0007669"/>
    <property type="project" value="UniProtKB-KW"/>
</dbReference>
<keyword evidence="3" id="KW-0804">Transcription</keyword>
<proteinExistence type="predicted"/>
<evidence type="ECO:0000259" key="4">
    <source>
        <dbReference type="PROSITE" id="PS51118"/>
    </source>
</evidence>
<dbReference type="PROSITE" id="PS51118">
    <property type="entry name" value="HTH_HXLR"/>
    <property type="match status" value="1"/>
</dbReference>
<evidence type="ECO:0000313" key="6">
    <source>
        <dbReference type="Proteomes" id="UP000389128"/>
    </source>
</evidence>
<evidence type="ECO:0000256" key="3">
    <source>
        <dbReference type="ARBA" id="ARBA00023163"/>
    </source>
</evidence>
<feature type="domain" description="HTH hxlR-type" evidence="4">
    <location>
        <begin position="13"/>
        <end position="111"/>
    </location>
</feature>
<comment type="caution">
    <text evidence="5">The sequence shown here is derived from an EMBL/GenBank/DDBJ whole genome shotgun (WGS) entry which is preliminary data.</text>
</comment>
<dbReference type="InterPro" id="IPR036390">
    <property type="entry name" value="WH_DNA-bd_sf"/>
</dbReference>
<keyword evidence="1" id="KW-0805">Transcription regulation</keyword>
<name>A0A6C2C9N1_9RHOO</name>
<protein>
    <submittedName>
        <fullName evidence="5">Transcriptional regulator</fullName>
    </submittedName>
</protein>
<dbReference type="RefSeq" id="WP_148581712.1">
    <property type="nucleotide sequence ID" value="NZ_SDKK01000048.1"/>
</dbReference>
<dbReference type="AlphaFoldDB" id="A0A6C2C9N1"/>
<gene>
    <name evidence="5" type="ORF">ETQ85_24935</name>
</gene>
<dbReference type="Gene3D" id="1.10.10.10">
    <property type="entry name" value="Winged helix-like DNA-binding domain superfamily/Winged helix DNA-binding domain"/>
    <property type="match status" value="1"/>
</dbReference>
<accession>A0A6C2C9N1</accession>
<dbReference type="Pfam" id="PF01638">
    <property type="entry name" value="HxlR"/>
    <property type="match status" value="1"/>
</dbReference>
<dbReference type="EMBL" id="SDKK01000048">
    <property type="protein sequence ID" value="TYC50780.1"/>
    <property type="molecule type" value="Genomic_DNA"/>
</dbReference>
<dbReference type="SUPFAM" id="SSF46785">
    <property type="entry name" value="Winged helix' DNA-binding domain"/>
    <property type="match status" value="1"/>
</dbReference>